<feature type="chain" id="PRO_5011696859" evidence="1">
    <location>
        <begin position="28"/>
        <end position="198"/>
    </location>
</feature>
<dbReference type="Proteomes" id="UP000198992">
    <property type="component" value="Unassembled WGS sequence"/>
</dbReference>
<proteinExistence type="predicted"/>
<sequence>MAIPLGKLGITSNLLLSTLLLAQPANAKTEADQALTLLSKAYACSPPPEVMTDNDQTIRRLSDHQFIGNIDKFVIETHEVTRRHYVKSNSVSLTDVRSSSAASFANIDKVEVADKNILRLYCALGRKCFNSVSAAVTVAHDQVGSVLCDNETADNAKFAVEILIRANSPPAQKPAKTESKPPDSDAMVGNIIIIRPRR</sequence>
<protein>
    <submittedName>
        <fullName evidence="2">Uncharacterized protein</fullName>
    </submittedName>
</protein>
<evidence type="ECO:0000313" key="2">
    <source>
        <dbReference type="EMBL" id="SEC01285.1"/>
    </source>
</evidence>
<dbReference type="AlphaFoldDB" id="A0A1H4P1X5"/>
<dbReference type="EMBL" id="FNTH01000001">
    <property type="protein sequence ID" value="SEC01285.1"/>
    <property type="molecule type" value="Genomic_DNA"/>
</dbReference>
<reference evidence="2 3" key="1">
    <citation type="submission" date="2016-10" db="EMBL/GenBank/DDBJ databases">
        <authorList>
            <person name="de Groot N.N."/>
        </authorList>
    </citation>
    <scope>NUCLEOTIDE SEQUENCE [LARGE SCALE GENOMIC DNA]</scope>
    <source>
        <strain evidence="2 3">MT12</strain>
    </source>
</reference>
<accession>A0A1H4P1X5</accession>
<organism evidence="2 3">
    <name type="scientific">Bradyrhizobium erythrophlei</name>
    <dbReference type="NCBI Taxonomy" id="1437360"/>
    <lineage>
        <taxon>Bacteria</taxon>
        <taxon>Pseudomonadati</taxon>
        <taxon>Pseudomonadota</taxon>
        <taxon>Alphaproteobacteria</taxon>
        <taxon>Hyphomicrobiales</taxon>
        <taxon>Nitrobacteraceae</taxon>
        <taxon>Bradyrhizobium</taxon>
    </lineage>
</organism>
<feature type="signal peptide" evidence="1">
    <location>
        <begin position="1"/>
        <end position="27"/>
    </location>
</feature>
<evidence type="ECO:0000256" key="1">
    <source>
        <dbReference type="SAM" id="SignalP"/>
    </source>
</evidence>
<evidence type="ECO:0000313" key="3">
    <source>
        <dbReference type="Proteomes" id="UP000198992"/>
    </source>
</evidence>
<name>A0A1H4P1X5_9BRAD</name>
<dbReference type="RefSeq" id="WP_143046601.1">
    <property type="nucleotide sequence ID" value="NZ_FNTH01000001.1"/>
</dbReference>
<gene>
    <name evidence="2" type="ORF">SAMN05444164_0797</name>
</gene>
<keyword evidence="1" id="KW-0732">Signal</keyword>